<dbReference type="AlphaFoldDB" id="A0A1D1VR58"/>
<dbReference type="GO" id="GO:0051601">
    <property type="term" value="P:exocyst localization"/>
    <property type="evidence" value="ECO:0007669"/>
    <property type="project" value="TreeGrafter"/>
</dbReference>
<dbReference type="OrthoDB" id="10047020at2759"/>
<dbReference type="Gene3D" id="1.10.357.50">
    <property type="match status" value="1"/>
</dbReference>
<accession>A0A1D1VR58</accession>
<evidence type="ECO:0000256" key="1">
    <source>
        <dbReference type="ARBA" id="ARBA00009447"/>
    </source>
</evidence>
<dbReference type="GO" id="GO:0000149">
    <property type="term" value="F:SNARE binding"/>
    <property type="evidence" value="ECO:0007669"/>
    <property type="project" value="TreeGrafter"/>
</dbReference>
<dbReference type="Pfam" id="PF06046">
    <property type="entry name" value="Sec6"/>
    <property type="match status" value="1"/>
</dbReference>
<protein>
    <submittedName>
        <fullName evidence="4">Uncharacterized protein</fullName>
    </submittedName>
</protein>
<evidence type="ECO:0000313" key="5">
    <source>
        <dbReference type="Proteomes" id="UP000186922"/>
    </source>
</evidence>
<dbReference type="PANTHER" id="PTHR21292">
    <property type="entry name" value="EXOCYST COMPLEX COMPONENT SEC6-RELATED"/>
    <property type="match status" value="1"/>
</dbReference>
<evidence type="ECO:0000256" key="3">
    <source>
        <dbReference type="ARBA" id="ARBA00022483"/>
    </source>
</evidence>
<reference evidence="4 5" key="1">
    <citation type="journal article" date="2016" name="Nat. Commun.">
        <title>Extremotolerant tardigrade genome and improved radiotolerance of human cultured cells by tardigrade-unique protein.</title>
        <authorList>
            <person name="Hashimoto T."/>
            <person name="Horikawa D.D."/>
            <person name="Saito Y."/>
            <person name="Kuwahara H."/>
            <person name="Kozuka-Hata H."/>
            <person name="Shin-I T."/>
            <person name="Minakuchi Y."/>
            <person name="Ohishi K."/>
            <person name="Motoyama A."/>
            <person name="Aizu T."/>
            <person name="Enomoto A."/>
            <person name="Kondo K."/>
            <person name="Tanaka S."/>
            <person name="Hara Y."/>
            <person name="Koshikawa S."/>
            <person name="Sagara H."/>
            <person name="Miura T."/>
            <person name="Yokobori S."/>
            <person name="Miyagawa K."/>
            <person name="Suzuki Y."/>
            <person name="Kubo T."/>
            <person name="Oyama M."/>
            <person name="Kohara Y."/>
            <person name="Fujiyama A."/>
            <person name="Arakawa K."/>
            <person name="Katayama T."/>
            <person name="Toyoda A."/>
            <person name="Kunieda T."/>
        </authorList>
    </citation>
    <scope>NUCLEOTIDE SEQUENCE [LARGE SCALE GENOMIC DNA]</scope>
    <source>
        <strain evidence="4 5">YOKOZUNA-1</strain>
    </source>
</reference>
<dbReference type="GO" id="GO:0006887">
    <property type="term" value="P:exocytosis"/>
    <property type="evidence" value="ECO:0007669"/>
    <property type="project" value="UniProtKB-KW"/>
</dbReference>
<evidence type="ECO:0000313" key="4">
    <source>
        <dbReference type="EMBL" id="GAV04067.1"/>
    </source>
</evidence>
<keyword evidence="5" id="KW-1185">Reference proteome</keyword>
<keyword evidence="3" id="KW-0268">Exocytosis</keyword>
<dbReference type="EMBL" id="BDGG01000010">
    <property type="protein sequence ID" value="GAV04067.1"/>
    <property type="molecule type" value="Genomic_DNA"/>
</dbReference>
<name>A0A1D1VR58_RAMVA</name>
<sequence length="779" mass="89535">MKSNLPGKEPSNVNLEQAKWKVIEQSIAEGASRNVASLLHQPKDLDEILCARKEQITTEKATIDVMMKTMLQSHVEGVQTSIGGMDRVIYSIRALKSDFQGILKDLKEVKNVSHYFKEIREEHSRHSQLGAAVENAKQIFNVAEIAEKTRRLIEEGKLLLAHQSVSDLERSRDDLMFEFHKQPSTSHLDQITLEKYFKPVEALSTALWKQISIHMGRTINVIRKEPALIVSCLRIIEREERADIKALERKAASGFIPHNRPKQWRSKTMQILERTVMEKVEGSQLSDAKSDKTWLVKHLEIIRQLVLNDLSVVRGAAIPCFPPEYDIMGTYANMYHKAIAKQIVELLDHEHLQAEDIVTLLTWLEEYEGPTCLGNPNVQIDVASLGAPLLARDKIDKLVETYQAATSLNMDNWLSRALEVEKHAWSEDRKPDDGTQYFQTQTPTDVFQIFEQNINIASRMGEKMTKQMYAICLKKLAEFSITLKSAFCDYRNEKFKDRSRLMGYTAIMMALVNDSSRYIDFVEHWAQKKSSLGHQDLVAECFACFERVRVEAINCLLEEPVHDIDKHVKELFTQQWLKARTSEAVYIIAETLKDYGGDYKKHLTLPNYAETMELAQLKVLKHYIQAILDRKIKFKAPEERHEGADRIKQDMDILNNLNMELVFARAQPKEETEAPASDKIDLQLSYEIFEYFCELLRCSEDMIQLELSTFAQKFPDVSQYQLARLLDVRGDMKIDVNDLTRNDGTKVLDVMSAELGRKKIKTIFSEVGYQTAAGHHQHN</sequence>
<proteinExistence type="inferred from homology"/>
<dbReference type="InterPro" id="IPR042532">
    <property type="entry name" value="EXOC3/Sec6_C"/>
</dbReference>
<dbReference type="InterPro" id="IPR010326">
    <property type="entry name" value="EXOC3/Sec6"/>
</dbReference>
<keyword evidence="2" id="KW-0813">Transport</keyword>
<dbReference type="STRING" id="947166.A0A1D1VR58"/>
<organism evidence="4 5">
    <name type="scientific">Ramazzottius varieornatus</name>
    <name type="common">Water bear</name>
    <name type="synonym">Tardigrade</name>
    <dbReference type="NCBI Taxonomy" id="947166"/>
    <lineage>
        <taxon>Eukaryota</taxon>
        <taxon>Metazoa</taxon>
        <taxon>Ecdysozoa</taxon>
        <taxon>Tardigrada</taxon>
        <taxon>Eutardigrada</taxon>
        <taxon>Parachela</taxon>
        <taxon>Hypsibioidea</taxon>
        <taxon>Ramazzottiidae</taxon>
        <taxon>Ramazzottius</taxon>
    </lineage>
</organism>
<dbReference type="Gene3D" id="1.10.357.70">
    <property type="entry name" value="Exocyst complex component Sec6, C-terminal domain"/>
    <property type="match status" value="1"/>
</dbReference>
<dbReference type="PANTHER" id="PTHR21292:SF1">
    <property type="entry name" value="EXOCYST COMPLEX COMPONENT 3"/>
    <property type="match status" value="1"/>
</dbReference>
<dbReference type="GO" id="GO:0000145">
    <property type="term" value="C:exocyst"/>
    <property type="evidence" value="ECO:0007669"/>
    <property type="project" value="InterPro"/>
</dbReference>
<comment type="similarity">
    <text evidence="1">Belongs to the SEC6 family.</text>
</comment>
<gene>
    <name evidence="4" type="primary">RvY_14405-1</name>
    <name evidence="4" type="synonym">RvY_14405.1</name>
    <name evidence="4" type="ORF">RvY_14405</name>
</gene>
<dbReference type="Proteomes" id="UP000186922">
    <property type="component" value="Unassembled WGS sequence"/>
</dbReference>
<comment type="caution">
    <text evidence="4">The sequence shown here is derived from an EMBL/GenBank/DDBJ whole genome shotgun (WGS) entry which is preliminary data.</text>
</comment>
<evidence type="ECO:0000256" key="2">
    <source>
        <dbReference type="ARBA" id="ARBA00022448"/>
    </source>
</evidence>